<dbReference type="InterPro" id="IPR045851">
    <property type="entry name" value="AMP-bd_C_sf"/>
</dbReference>
<keyword evidence="7" id="KW-1185">Reference proteome</keyword>
<protein>
    <submittedName>
        <fullName evidence="6">Amino acid adenylation domain-containing protein</fullName>
    </submittedName>
</protein>
<dbReference type="EMBL" id="JBHSQN010000001">
    <property type="protein sequence ID" value="MFC6009763.1"/>
    <property type="molecule type" value="Genomic_DNA"/>
</dbReference>
<dbReference type="Gene3D" id="3.40.50.12780">
    <property type="entry name" value="N-terminal domain of ligase-like"/>
    <property type="match status" value="1"/>
</dbReference>
<dbReference type="Proteomes" id="UP001596223">
    <property type="component" value="Unassembled WGS sequence"/>
</dbReference>
<feature type="region of interest" description="Disordered" evidence="4">
    <location>
        <begin position="2671"/>
        <end position="2695"/>
    </location>
</feature>
<dbReference type="InterPro" id="IPR000873">
    <property type="entry name" value="AMP-dep_synth/lig_dom"/>
</dbReference>
<dbReference type="Pfam" id="PF00668">
    <property type="entry name" value="Condensation"/>
    <property type="match status" value="5"/>
</dbReference>
<dbReference type="CDD" id="cd05930">
    <property type="entry name" value="A_NRPS"/>
    <property type="match status" value="1"/>
</dbReference>
<feature type="domain" description="Carrier" evidence="5">
    <location>
        <begin position="3873"/>
        <end position="3947"/>
    </location>
</feature>
<dbReference type="SUPFAM" id="SSF47336">
    <property type="entry name" value="ACP-like"/>
    <property type="match status" value="5"/>
</dbReference>
<feature type="domain" description="Carrier" evidence="5">
    <location>
        <begin position="2813"/>
        <end position="2888"/>
    </location>
</feature>
<organism evidence="6 7">
    <name type="scientific">Nocardia lasii</name>
    <dbReference type="NCBI Taxonomy" id="1616107"/>
    <lineage>
        <taxon>Bacteria</taxon>
        <taxon>Bacillati</taxon>
        <taxon>Actinomycetota</taxon>
        <taxon>Actinomycetes</taxon>
        <taxon>Mycobacteriales</taxon>
        <taxon>Nocardiaceae</taxon>
        <taxon>Nocardia</taxon>
    </lineage>
</organism>
<proteinExistence type="predicted"/>
<evidence type="ECO:0000256" key="4">
    <source>
        <dbReference type="SAM" id="MobiDB-lite"/>
    </source>
</evidence>
<dbReference type="PROSITE" id="PS00012">
    <property type="entry name" value="PHOSPHOPANTETHEINE"/>
    <property type="match status" value="5"/>
</dbReference>
<feature type="domain" description="Carrier" evidence="5">
    <location>
        <begin position="5381"/>
        <end position="5456"/>
    </location>
</feature>
<name>A0ABW1JM59_9NOCA</name>
<keyword evidence="3" id="KW-0597">Phosphoprotein</keyword>
<dbReference type="InterPro" id="IPR036736">
    <property type="entry name" value="ACP-like_sf"/>
</dbReference>
<dbReference type="Pfam" id="PF00501">
    <property type="entry name" value="AMP-binding"/>
    <property type="match status" value="5"/>
</dbReference>
<dbReference type="InterPro" id="IPR020806">
    <property type="entry name" value="PKS_PP-bd"/>
</dbReference>
<dbReference type="NCBIfam" id="TIGR01733">
    <property type="entry name" value="AA-adenyl-dom"/>
    <property type="match status" value="5"/>
</dbReference>
<dbReference type="InterPro" id="IPR020802">
    <property type="entry name" value="TesA-like"/>
</dbReference>
<sequence length="5736" mass="610315">MTGQRQVGSVRGSRATQRGKSLPQLVSLAVESNPDGVALSWFDGVSEPVRLTYAELDERANRLARVLIARGIGPEDVVAVGIPRSPESVLALWAVTKTGAAFLPVDPNYPPARLTHMLGEAGAVLGLAVGAALDRLPTTIDWLCLDDEAVYRAAEEQSSDPVTRDDRVRPLRLQHPAYVVYTSGSTGLPRGVVVTHAGLANVHEYQREHYRLGPDSRVLHLASPSFDASVFEVLMALCGAATLVVVPPSVYGGDDLARVLGRERVTHAFITPTVLASVDPHGLDEFRVVVSGGEACPPELVRRWVLPLSGGGTRELYNGYGPTEATMGTNFSAPLLPGQPVTIGPPIRNVVEYVLDERLVRVPDGIVGELYIAGNGLARAYHRRPAITASRFVTNPFAPAGGRMYRTGDLVRRRVDGALEYLGRNDFQVKVRGFRIELGEIDAVLAADDSVDFAVTIGHELDNGTTILAAYVHPAPGTVIDTEALFARAKAGLPAHMVPTALTVLDTIPLTPIGKLDRAALPAPALRAAEFRAPSGAMEELVAGIFTELLAPENPIGSADDFFALGGNSLLATQAAARLGADLAARVPAGLVFENPTVAGLAAVLEPLKGVGGQTPLTPRERPELIPLSPAQQRMWFLNQFDPTSTAETVPFALRLAGPFDARALHAALADLVTRHESLRTWYPVGPDGVGHQVVLPLAEAVPDVLFDSLTEDDLPWWLAEFAGTGFDVAAGVPLRVALAELGPQDHVLAVAVHHITADGASVKPLLRDLLSAYLARRNRSRPRWQPLAVQYADYTLWHRELLGAEDDPESLAAAQFSHWRQALAGLPDRLDLPTDRPRPPVFTGRGAEFGFRIPAATHTALAALAQRTGTSEFMVVHAGFAVLLGRLAHTDDIAIGTPVAGRGARELDDLIGMFVNTLVLRTQLDQRASFADLLRETKRADLAAFANADLPFERLVELLDPVRSQAHHPLFQVALFFQNLDLPTLRLPGLDAAPVDFGAAVARFDLQLTIVPGTDPTAPMAASFTYATDLFDAETVETIAARFTHLLDAVSADAQIAIGDIDLLTDAERELTVVNWNDTAHPVVPELMLDAYRRAVQSHPDATALVYEDVELTYRQFDVRVNALARVLIAQGVAPETLVGLAIRRSPDLVIGMYAVLAAGGAYVPLDPDHPAERLAYILDTAAPACVLSTRADAVAVPDGVSLLLLDELDYTGVAVDPVQPTELRAPLLPGHPAYVLFTSGSTGKPKGVMISHAAIHNQLVWMLAKYPLALGDVYLQKTATTFDVSLWGYFMPLRVGAKLVLATPDGHRDPAYLIDVIGRQRVTVTDFVPSMLTVFAAHAAGASGLESLREVFVIGEALPAETVDAMAAVCSARLHNLYGPTEAAVSVTYWPARAGERSVPIGLPQWNTRVYVLDERLRPVPPGVAGELYLAGDQLARGYVARPGLTADRFVADPFTTSDRMYRTGDLVVWRRPSASAPHRLDYLGRIDFQVKFRGQRVELGEIETALLGHESVSQAVALVVSTELGDQLVGYVVAAPGEVAEPDRLRAFGSKALPAYMVPASITVLDALPLNASGKLDRSALPAPTFATRAFRAPRTESERLVADLFGEVLGRNDIGADDDFFALGGNSLIATRLVARLGAATGGRIAVRTLFETPTVAALAAGLDPDAVPEPTSGLGTVARPAELPLSPAQRRMWFLNRFDQGTGTASSAYNLPFALRLTGTLDLPALTTALRDVLARHEVLRTIYPDTDSGPIQQVLSVDEVELDFAVYRLGGERSVSDDRARSLGARPADYWAGAPEAEGSSTGATQVSALVAEVAALASTAFDVTAEVPIRVRLIEVTGEGADAPTDYVLAVVVHHIAADASSMAPLVRDVTTAYLARVAGHAPEWAPLPVQYADYALWQVDRLGADNDPDSLAAQQLSFWRGELADLPDLLELPADRPRPAVASLAGGRVPVRIDAETHTALAGIARETGATVFMVLHTAFAVLLARLSGAADVAVGTPVAGRGERELDELIGMFVNTVVLRTRYDGGATFTDLVAAQRVSDLAAFAAADIPFERLVEVLDPPRSTARHPLFQVGLSFQNVDHAALELPGLRIAPVAAELAVSQFDLHLIVGDAYDAEGSAAGIEGFFTFATELFDAATVQGFADRLGLLLDAVVREPAVIVGDIDLRTEQERALEIVSGAVDLAVPGTLADLPSDARPEAVALVADLPEGRLELTYAEFESRVNRLARHLISLGVGPESLVALALPRSIDLVVAMYAVTRAGGAYVPIDPDQPADRTDYILHTAAPICVLTNGFRTDAAPVVRVDHPAIASADPGPVTDADRRAPLRPDNTAYVLFTSGSTGRPKGVAVPHAAVVNQLRWLHAEFGTDATDAFLLKTPATFDLSVWEFWSAAVCGGRLVIAAPDGHRDPAYLDALIADAGVTTLTAVPSLLDALSEHWTAHRTAPFGSGSGVTLARVLAIGETLPAGLAQRLLKALPDTRIDNLYGPTEAAVSITDHRVTCADVITVPIGAPVSNSRVYVLDERLRPVAPGVRGELYLGGRQLARGYLRKPALTAERFLPDPFEPGARMYRTGDLVARTPVRAGQVDNAASAQNAGRPPHPLDPRAAERGETGRAPELAGDQGIADGSPSRDRIEAEISSERAGDQGAPHRSPGRDRIEAETLSERAGDQGTTHGSPGRDRIATEARSRSGGELIYLGRSDFQVKVRGFRVEPGEVEAVLLGLPEVRQAAVLARHDAHFGDRLVAYLVGAEVDVAQVKSALGAKLPGYLVPDAFVVLDALPCTANGKLDRKALPAPIFGGTSVRAPGTPTEQLVAEIYAEILGLEAVGADDDFFAIGGNSLLATRAAARIGAALDREVGVRLLFEAPTVADLALRVHRSELATASPMSAGPRPERVPLSLAQQRMWLLNRLDPEATVYNIPAAIRLTGSLDLTALRRAVADLFARHEVLRTRYPVAPSAEDEAPYQDVLGPETMRVDLTPVEVAVDAVEAEVRRVVATGFDVTAAPPLRLRLLRLAADDHVLVFVAHHISADGFSLGPLTRDLVLAYTARTAGAPPAWAPLPLQYADYALWQRDSLGAETDPTSTAAAQLAHWTTELAGLPEEIALPTDRPRPPVQSFAGATTAFDIDAALHAELAATARAHGVTVFMVVQAALAVLLARMSGTDDIAIGTPIAGRGARALDELVGMFVNTLVLRSRITHGESFAALLARTRDTDLRAFANADVPFERVVEAVAPARSTGRHPLFQVALSFENTAPVTFDLPGITVGALDARTAEAKFDLLLTVREQPRNGGMHAEFSYATDLFDAATVQGFGTRLRRLLTAVAADPDLAVGDIPLLDAAELAASTTFAGAPAEPERTLAQLMDEAVRANPTGVALRGAGRGFTYAELDAAANQLARGLIGRGAGPEVAVAVAIRRSVESVLAVWAIARTGAVIVPIDPGYPAERIRHMVADSGAAFGITLTAERADLPALPGGGWVALDDGNFTAEIAGCATVALREIELLAPPNTGNAAYMIYTSGSTGLPKGVVVTHAGLANFCAEQKQRYRLDTTTRALAFASPSFDAAMLELLLALGGAGTLVVAPAGSVGGTELAELIRTEGVTHTFLTPAVVATLDPDGVPDLRVLIVGGENVPAELVARWNTLPQRHFHNGYGPTEATIMATISDALRPGDTVHMGGPIRGLRALVLDSRLRPVAEGVTGELYLSGIQLARGYHRRAALTAARFIADPFAPVEGGADRLYRTGDLVRRRGDVLEFVGRNDFQVKIRGLRIELGEIDAVLAAAPGVSWVTTLGRDNGTGSTMLVSYVLPEPGAALDPAELTALAGRVLPDYMVPAAIVVLDEIPLNPAGKLDRRALPDPVAARGEYRAPRTPAQKVLARVIGEVLDRDRVGLDDDFFALGGDSITAIQVVSRAGSAGVVLRPRDLFDARTVAALADRAVVRIEPGTPSTALPLTATAAQLLETGETAVEPRAVLLDVPVDCADEIVAAAAAAVMSRHPMLWARLDRTGEAPVLRIPPPEDRTGGAFRRLDAADGESSLPVDDIVTAAAAALDPDEGRNIHFILTGDGESAATLVVVANALVLDETSWRSLVDQLTSAWSRGRHAAPGAPDAGLGELARLLADYPATERARAERAYWHRAIRSRAGESADLRQRSRVSLSITGEGSTAVRTVAEAYRATVDEVLLTAAALALHTAADTAAARVLGTVVRLRADQRLLARADAENVVGGFTTDYPLALRLDGIDVADALVGGPAAGVALAQIKELRRAVPAHGAGFGLLRYLDSETADSVRTLDRGRFAVRLRDLRPARVHTDVAADDLALVLAVDATDDGMVARFDYAGAVLTAAEVKTFAEHWIRALGGLAEHGLRPGAGGFTPSDFPLVTLGQTELNRLSRRYPLLSDVWPVTPLQSGMLFHALLAENSVDPYITQFVLDLDLAVDVERLRQAAQALIDRHDNLRVAFATDAAGTPLQVVIDDIDVPWRVIDTVLDGAPPEGPARSRSATASGPAGRGDEDAAYQRIRATDLAAHFDMTAAPLLRFTLVRTAEAAHLLVTSHHILIDGWSMPLLLQELLTAYVAGGRSRRLSKVAPYRDYLAWLADQDLDAARSSWRVALTGLAEPTPLAPVDLGREISTGTGETGFALTPADTVALTELAASLGVTVNTVVQAAWGLLIARLVDRDDVVFGATVSGRPADLDGVERMVGLFLNAIPVRVRLRPGDTVAELLRRLQDEQAALLDHHYLGLGEIQEIAGIDALFDSLVVFESFPVDRAGLAEAATGSAALTGMDATNGTHYPLTVQVVADSQVRVSLKYLRDVFSEDTAHALAQRFSMLLARFTAAPESRIAEIDVLLDEERATLAAANATDVAELADEATLLSLFDAQVQRTPHATALVDGENSYTYAEFDDRVRELASALLTKGAGPEALVAVAMPRGIELVTAIYAVLRTGAAYVPVDPDHPAERIDRVLATAAPVCVLAATGFTTTAPVPVVEIDTLRAGSGEFETPRADNLAYVIHTSGSTGTPKAVMLTHRQLVNQFRWAQRTYPHGPGDVVLHKTPITFDIASWELLWPLQTGATVVLATPDGHRDPAYLAAIIAERAVTTVHFVPSMLDAFLAEPTDLPSLRRVFAAGEALSSATAQRFARLLPGATLLNWYGPAEATVVTAADAKPATAVGIPIGSPVANTRVHVLDRHLRPVPPGTAGELYLDGVQVARGYLGAPALTAERFVAHPGGRLYRTGDVVRWTDCGLEYLGRSDFQVKLRGQRIELGEVEAVLLDHPDVRHAAVALVHGPTGDRLVGYVVPAEATEDAAPVRPEGYSVESGPKTGFDETALLAHARAALPAYMVPSTLVTLTALPLNPSGKLDRKALPVPAFTTRAYRPPTTPLQRAVAEVYAEVLGAGKVGLDDDFFELGGNSLIATKAISRLRTRIGAEVRVQWFFTDATVAGLADRIDATQSATGDYDLESDDALGVLLAIRNRVPHGTEAGGTLFCIHPMYGLSWCYAGLAQYIPARRPIFGLQSPALSEAGYLPGTLAEMARRYTAEIRAQQPHGPYRLMGWSLGGVLAHAVATELQQAGERVSLLAMLDSHPDIDVPDFHTAIRDGLAELGVDISKALPVAGVRELNDEALAALHAIIPPNMAVLTPERLRRIYRSAVRSAELIAEHRPAVYRGPLEYFSALGHEAAAANWAPYVDGEIHDRPIPVVHDQMTSPQALAEIGPRLAELLDAGDRQAKSR</sequence>
<evidence type="ECO:0000256" key="3">
    <source>
        <dbReference type="ARBA" id="ARBA00022553"/>
    </source>
</evidence>
<dbReference type="PROSITE" id="PS00455">
    <property type="entry name" value="AMP_BINDING"/>
    <property type="match status" value="5"/>
</dbReference>
<dbReference type="CDD" id="cd19543">
    <property type="entry name" value="DCL_NRPS"/>
    <property type="match status" value="1"/>
</dbReference>
<feature type="region of interest" description="Disordered" evidence="4">
    <location>
        <begin position="2597"/>
        <end position="2641"/>
    </location>
</feature>
<feature type="domain" description="Carrier" evidence="5">
    <location>
        <begin position="533"/>
        <end position="609"/>
    </location>
</feature>
<dbReference type="InterPro" id="IPR006162">
    <property type="entry name" value="Ppantetheine_attach_site"/>
</dbReference>
<dbReference type="CDD" id="cd19540">
    <property type="entry name" value="LCL_NRPS-like"/>
    <property type="match status" value="3"/>
</dbReference>
<dbReference type="Gene3D" id="3.40.50.1820">
    <property type="entry name" value="alpha/beta hydrolase"/>
    <property type="match status" value="1"/>
</dbReference>
<accession>A0ABW1JM59</accession>
<keyword evidence="2" id="KW-0596">Phosphopantetheine</keyword>
<dbReference type="Gene3D" id="3.30.559.10">
    <property type="entry name" value="Chloramphenicol acetyltransferase-like domain"/>
    <property type="match status" value="5"/>
</dbReference>
<feature type="compositionally biased region" description="Basic and acidic residues" evidence="4">
    <location>
        <begin position="2685"/>
        <end position="2695"/>
    </location>
</feature>
<reference evidence="7" key="1">
    <citation type="journal article" date="2019" name="Int. J. Syst. Evol. Microbiol.">
        <title>The Global Catalogue of Microorganisms (GCM) 10K type strain sequencing project: providing services to taxonomists for standard genome sequencing and annotation.</title>
        <authorList>
            <consortium name="The Broad Institute Genomics Platform"/>
            <consortium name="The Broad Institute Genome Sequencing Center for Infectious Disease"/>
            <person name="Wu L."/>
            <person name="Ma J."/>
        </authorList>
    </citation>
    <scope>NUCLEOTIDE SEQUENCE [LARGE SCALE GENOMIC DNA]</scope>
    <source>
        <strain evidence="7">CCUG 36956</strain>
    </source>
</reference>
<dbReference type="Gene3D" id="3.40.50.980">
    <property type="match status" value="8"/>
</dbReference>
<dbReference type="InterPro" id="IPR020845">
    <property type="entry name" value="AMP-binding_CS"/>
</dbReference>
<dbReference type="SUPFAM" id="SSF53474">
    <property type="entry name" value="alpha/beta-Hydrolases"/>
    <property type="match status" value="1"/>
</dbReference>
<dbReference type="Gene3D" id="3.30.559.30">
    <property type="entry name" value="Nonribosomal peptide synthetase, condensation domain"/>
    <property type="match status" value="5"/>
</dbReference>
<feature type="region of interest" description="Disordered" evidence="4">
    <location>
        <begin position="4491"/>
        <end position="4515"/>
    </location>
</feature>
<dbReference type="PROSITE" id="PS50075">
    <property type="entry name" value="CARRIER"/>
    <property type="match status" value="5"/>
</dbReference>
<dbReference type="CDD" id="cd17646">
    <property type="entry name" value="A_NRPS_AB3403-like"/>
    <property type="match status" value="1"/>
</dbReference>
<evidence type="ECO:0000256" key="1">
    <source>
        <dbReference type="ARBA" id="ARBA00001957"/>
    </source>
</evidence>
<dbReference type="InterPro" id="IPR025110">
    <property type="entry name" value="AMP-bd_C"/>
</dbReference>
<dbReference type="Pfam" id="PF00550">
    <property type="entry name" value="PP-binding"/>
    <property type="match status" value="5"/>
</dbReference>
<comment type="caution">
    <text evidence="6">The sequence shown here is derived from an EMBL/GenBank/DDBJ whole genome shotgun (WGS) entry which is preliminary data.</text>
</comment>
<dbReference type="Pfam" id="PF00975">
    <property type="entry name" value="Thioesterase"/>
    <property type="match status" value="1"/>
</dbReference>
<dbReference type="InterPro" id="IPR010071">
    <property type="entry name" value="AA_adenyl_dom"/>
</dbReference>
<dbReference type="SUPFAM" id="SSF56801">
    <property type="entry name" value="Acetyl-CoA synthetase-like"/>
    <property type="match status" value="6"/>
</dbReference>
<feature type="compositionally biased region" description="Basic and acidic residues" evidence="4">
    <location>
        <begin position="2608"/>
        <end position="2622"/>
    </location>
</feature>
<dbReference type="InterPro" id="IPR029058">
    <property type="entry name" value="AB_hydrolase_fold"/>
</dbReference>
<dbReference type="InterPro" id="IPR009081">
    <property type="entry name" value="PP-bd_ACP"/>
</dbReference>
<evidence type="ECO:0000313" key="7">
    <source>
        <dbReference type="Proteomes" id="UP001596223"/>
    </source>
</evidence>
<evidence type="ECO:0000313" key="6">
    <source>
        <dbReference type="EMBL" id="MFC6009763.1"/>
    </source>
</evidence>
<dbReference type="SMART" id="SM00823">
    <property type="entry name" value="PKS_PP"/>
    <property type="match status" value="5"/>
</dbReference>
<dbReference type="Gene3D" id="1.10.1200.10">
    <property type="entry name" value="ACP-like"/>
    <property type="match status" value="4"/>
</dbReference>
<dbReference type="InterPro" id="IPR023213">
    <property type="entry name" value="CAT-like_dom_sf"/>
</dbReference>
<dbReference type="InterPro" id="IPR001242">
    <property type="entry name" value="Condensation_dom"/>
</dbReference>
<dbReference type="Gene3D" id="3.30.300.30">
    <property type="match status" value="5"/>
</dbReference>
<dbReference type="Gene3D" id="2.30.38.10">
    <property type="entry name" value="Luciferase, Domain 3"/>
    <property type="match status" value="4"/>
</dbReference>
<evidence type="ECO:0000256" key="2">
    <source>
        <dbReference type="ARBA" id="ARBA00022450"/>
    </source>
</evidence>
<dbReference type="PANTHER" id="PTHR45527:SF1">
    <property type="entry name" value="FATTY ACID SYNTHASE"/>
    <property type="match status" value="1"/>
</dbReference>
<dbReference type="SMART" id="SM00824">
    <property type="entry name" value="PKS_TE"/>
    <property type="match status" value="1"/>
</dbReference>
<dbReference type="NCBIfam" id="NF003417">
    <property type="entry name" value="PRK04813.1"/>
    <property type="match status" value="6"/>
</dbReference>
<dbReference type="InterPro" id="IPR001031">
    <property type="entry name" value="Thioesterase"/>
</dbReference>
<dbReference type="SUPFAM" id="SSF52777">
    <property type="entry name" value="CoA-dependent acyltransferases"/>
    <property type="match status" value="10"/>
</dbReference>
<feature type="domain" description="Carrier" evidence="5">
    <location>
        <begin position="1596"/>
        <end position="1671"/>
    </location>
</feature>
<dbReference type="Pfam" id="PF13193">
    <property type="entry name" value="AMP-binding_C"/>
    <property type="match status" value="4"/>
</dbReference>
<dbReference type="PANTHER" id="PTHR45527">
    <property type="entry name" value="NONRIBOSOMAL PEPTIDE SYNTHETASE"/>
    <property type="match status" value="1"/>
</dbReference>
<dbReference type="InterPro" id="IPR042099">
    <property type="entry name" value="ANL_N_sf"/>
</dbReference>
<evidence type="ECO:0000259" key="5">
    <source>
        <dbReference type="PROSITE" id="PS50075"/>
    </source>
</evidence>
<comment type="cofactor">
    <cofactor evidence="1">
        <name>pantetheine 4'-phosphate</name>
        <dbReference type="ChEBI" id="CHEBI:47942"/>
    </cofactor>
</comment>
<gene>
    <name evidence="6" type="ORF">ACFP3H_01730</name>
</gene>